<feature type="repeat" description="PPR" evidence="2">
    <location>
        <begin position="350"/>
        <end position="384"/>
    </location>
</feature>
<dbReference type="Pfam" id="PF13812">
    <property type="entry name" value="PPR_3"/>
    <property type="match status" value="1"/>
</dbReference>
<name>A0AAN9SIH8_PSOTE</name>
<gene>
    <name evidence="3" type="ORF">VNO78_16582</name>
</gene>
<sequence length="729" mass="82441">MNLSVEGSVSFDEDGILDGHVQYHQPPHKHILEDLDAATLCSSAVCKTGRETLEEHGGIHVFVLDQGGVRLSRSSCINQLAVLQKNLPAVHLIWQEYTKNYSMSIIALRKFIWSFTRLQDFKSAYEALQQIVSLATRGDIVDGKFYSTRLDIPVPSNKGTDSTILDMKENQKLDSCIIHPLMYLPDSISASIEQQIIHLGDKKDKSAELDGHGKKHSLLKKVLRWSFDLHGCEKPKEKKRLLMNVLRRSFDLVIHGCAKPWKKKSMLARELIAQMENLGLHPSNHTNNGFIKAVASRRNFGDAIELLKQMQKKNLKPYDSTLATLSIICSRARQLDLAESLLCQISVGLYPNAYNSLLGSCHRLNQPERALRVFAEMKQKRVLPNFRTYELLFLLFGVVNAPYEGINIQSQVLAAKRINAIEKDMARNDIQHSHLSMKRLLRAVGEEGMIRELIQYLHEAENLLIFTNPSSREHIYNTVIHYLVEAKESGMAIAIFKKMKLSGCHPNAETYDIMIDCCTILKSYRSACLLMATMIRKGFGPYISTYTHIIEILLEDGNFNEALKVLKQVILDGIIPDVLLFNTVLKEACYKGRIDVVEFIVEFMHRMKVLPDQRTCGYVFSAYVDSGFDNTAIEALQLGSQSVSQLMKANGLKDWKECNCEPEYCEDTKLDTVDGFNGDNCLVDEFSLGRSPPKGWEFSIGERIDGVNRSHPHSLLQLHAGGKIFDHNL</sequence>
<dbReference type="PANTHER" id="PTHR47859:SF1">
    <property type="entry name" value="PENTATRICOPEPTIDE REPEAT-CONTAINING PROTEIN"/>
    <property type="match status" value="1"/>
</dbReference>
<protein>
    <recommendedName>
        <fullName evidence="5">Pentatricopeptide repeat-containing protein</fullName>
    </recommendedName>
</protein>
<keyword evidence="4" id="KW-1185">Reference proteome</keyword>
<dbReference type="Pfam" id="PF13041">
    <property type="entry name" value="PPR_2"/>
    <property type="match status" value="2"/>
</dbReference>
<accession>A0AAN9SIH8</accession>
<dbReference type="InterPro" id="IPR002885">
    <property type="entry name" value="PPR_rpt"/>
</dbReference>
<organism evidence="3 4">
    <name type="scientific">Psophocarpus tetragonolobus</name>
    <name type="common">Winged bean</name>
    <name type="synonym">Dolichos tetragonolobus</name>
    <dbReference type="NCBI Taxonomy" id="3891"/>
    <lineage>
        <taxon>Eukaryota</taxon>
        <taxon>Viridiplantae</taxon>
        <taxon>Streptophyta</taxon>
        <taxon>Embryophyta</taxon>
        <taxon>Tracheophyta</taxon>
        <taxon>Spermatophyta</taxon>
        <taxon>Magnoliopsida</taxon>
        <taxon>eudicotyledons</taxon>
        <taxon>Gunneridae</taxon>
        <taxon>Pentapetalae</taxon>
        <taxon>rosids</taxon>
        <taxon>fabids</taxon>
        <taxon>Fabales</taxon>
        <taxon>Fabaceae</taxon>
        <taxon>Papilionoideae</taxon>
        <taxon>50 kb inversion clade</taxon>
        <taxon>NPAAA clade</taxon>
        <taxon>indigoferoid/millettioid clade</taxon>
        <taxon>Phaseoleae</taxon>
        <taxon>Psophocarpus</taxon>
    </lineage>
</organism>
<proteinExistence type="predicted"/>
<evidence type="ECO:0000313" key="3">
    <source>
        <dbReference type="EMBL" id="KAK7395950.1"/>
    </source>
</evidence>
<comment type="caution">
    <text evidence="3">The sequence shown here is derived from an EMBL/GenBank/DDBJ whole genome shotgun (WGS) entry which is preliminary data.</text>
</comment>
<dbReference type="Pfam" id="PF01535">
    <property type="entry name" value="PPR"/>
    <property type="match status" value="1"/>
</dbReference>
<dbReference type="NCBIfam" id="TIGR00756">
    <property type="entry name" value="PPR"/>
    <property type="match status" value="3"/>
</dbReference>
<evidence type="ECO:0008006" key="5">
    <source>
        <dbReference type="Google" id="ProtNLM"/>
    </source>
</evidence>
<feature type="repeat" description="PPR" evidence="2">
    <location>
        <begin position="283"/>
        <end position="317"/>
    </location>
</feature>
<feature type="repeat" description="PPR" evidence="2">
    <location>
        <begin position="507"/>
        <end position="541"/>
    </location>
</feature>
<evidence type="ECO:0000313" key="4">
    <source>
        <dbReference type="Proteomes" id="UP001386955"/>
    </source>
</evidence>
<evidence type="ECO:0000256" key="2">
    <source>
        <dbReference type="PROSITE-ProRule" id="PRU00708"/>
    </source>
</evidence>
<feature type="repeat" description="PPR" evidence="2">
    <location>
        <begin position="472"/>
        <end position="506"/>
    </location>
</feature>
<dbReference type="EMBL" id="JAYMYS010000004">
    <property type="protein sequence ID" value="KAK7395950.1"/>
    <property type="molecule type" value="Genomic_DNA"/>
</dbReference>
<dbReference type="InterPro" id="IPR011990">
    <property type="entry name" value="TPR-like_helical_dom_sf"/>
</dbReference>
<evidence type="ECO:0000256" key="1">
    <source>
        <dbReference type="ARBA" id="ARBA00022737"/>
    </source>
</evidence>
<feature type="repeat" description="PPR" evidence="2">
    <location>
        <begin position="542"/>
        <end position="576"/>
    </location>
</feature>
<reference evidence="3 4" key="1">
    <citation type="submission" date="2024-01" db="EMBL/GenBank/DDBJ databases">
        <title>The genomes of 5 underutilized Papilionoideae crops provide insights into root nodulation and disease resistanc.</title>
        <authorList>
            <person name="Jiang F."/>
        </authorList>
    </citation>
    <scope>NUCLEOTIDE SEQUENCE [LARGE SCALE GENOMIC DNA]</scope>
    <source>
        <strain evidence="3">DUOXIRENSHENG_FW03</strain>
        <tissue evidence="3">Leaves</tissue>
    </source>
</reference>
<dbReference type="AlphaFoldDB" id="A0AAN9SIH8"/>
<keyword evidence="1" id="KW-0677">Repeat</keyword>
<dbReference type="Gene3D" id="1.25.40.10">
    <property type="entry name" value="Tetratricopeptide repeat domain"/>
    <property type="match status" value="3"/>
</dbReference>
<dbReference type="PANTHER" id="PTHR47859">
    <property type="entry name" value="PENTATRICOPEPTIDE REPEAT-CONTAINING PROTEIN"/>
    <property type="match status" value="1"/>
</dbReference>
<dbReference type="PROSITE" id="PS51375">
    <property type="entry name" value="PPR"/>
    <property type="match status" value="5"/>
</dbReference>
<dbReference type="Proteomes" id="UP001386955">
    <property type="component" value="Unassembled WGS sequence"/>
</dbReference>